<evidence type="ECO:0000313" key="2">
    <source>
        <dbReference type="EMBL" id="AJD47358.1"/>
    </source>
</evidence>
<proteinExistence type="predicted"/>
<accession>A0A0B4XLB4</accession>
<dbReference type="InterPro" id="IPR036514">
    <property type="entry name" value="SGNH_hydro_sf"/>
</dbReference>
<name>A0A0B4XLB4_9GAMM</name>
<evidence type="ECO:0000259" key="1">
    <source>
        <dbReference type="Pfam" id="PF13472"/>
    </source>
</evidence>
<feature type="domain" description="SGNH hydrolase-type esterase" evidence="1">
    <location>
        <begin position="51"/>
        <end position="219"/>
    </location>
</feature>
<dbReference type="PANTHER" id="PTHR30383:SF24">
    <property type="entry name" value="THIOESTERASE 1_PROTEASE 1_LYSOPHOSPHOLIPASE L1"/>
    <property type="match status" value="1"/>
</dbReference>
<protein>
    <submittedName>
        <fullName evidence="2">GDSL-like lipase/acylhydrolase domain protein</fullName>
    </submittedName>
</protein>
<dbReference type="Proteomes" id="UP000006764">
    <property type="component" value="Chromosome"/>
</dbReference>
<dbReference type="CDD" id="cd01836">
    <property type="entry name" value="FeeA_FeeB_like"/>
    <property type="match status" value="1"/>
</dbReference>
<dbReference type="GO" id="GO:0004622">
    <property type="term" value="F:phosphatidylcholine lysophospholipase activity"/>
    <property type="evidence" value="ECO:0007669"/>
    <property type="project" value="TreeGrafter"/>
</dbReference>
<evidence type="ECO:0000313" key="3">
    <source>
        <dbReference type="Proteomes" id="UP000006764"/>
    </source>
</evidence>
<dbReference type="SUPFAM" id="SSF52266">
    <property type="entry name" value="SGNH hydrolase"/>
    <property type="match status" value="1"/>
</dbReference>
<dbReference type="HOGENOM" id="CLU_050180_2_0_6"/>
<sequence>MRFWLLFALLAPWLLYQARRTRRDTPRLPEADGPQQATRGTGEPALRLLIIGESPVAGVGVTHQHDGLGPAIATPLSHHTGRAVHWHCHGTNGLRLHGLLAQPLPADDTAPDLILVMMGVNDTTALTPLRRWRADLHALIRTLTPHASVCFTPVPPMSRFTALPQPLRYVIGLRARQLDQALQDVCRDTGCPYLPYGDLAHPDLLARDGYHPSATGYQLMGASLAGQLIEKLFPLRQSDQ</sequence>
<dbReference type="STRING" id="391936.S7S_04680"/>
<dbReference type="PANTHER" id="PTHR30383">
    <property type="entry name" value="THIOESTERASE 1/PROTEASE 1/LYSOPHOSPHOLIPASE L1"/>
    <property type="match status" value="1"/>
</dbReference>
<dbReference type="RefSeq" id="WP_008739464.1">
    <property type="nucleotide sequence ID" value="NZ_CP004387.1"/>
</dbReference>
<dbReference type="OrthoDB" id="9804395at2"/>
<dbReference type="KEGG" id="apac:S7S_04680"/>
<dbReference type="Pfam" id="PF13472">
    <property type="entry name" value="Lipase_GDSL_2"/>
    <property type="match status" value="1"/>
</dbReference>
<keyword evidence="2" id="KW-0378">Hydrolase</keyword>
<dbReference type="EMBL" id="CP004387">
    <property type="protein sequence ID" value="AJD47358.1"/>
    <property type="molecule type" value="Genomic_DNA"/>
</dbReference>
<keyword evidence="3" id="KW-1185">Reference proteome</keyword>
<dbReference type="InterPro" id="IPR013830">
    <property type="entry name" value="SGNH_hydro"/>
</dbReference>
<dbReference type="Gene3D" id="3.40.50.1110">
    <property type="entry name" value="SGNH hydrolase"/>
    <property type="match status" value="1"/>
</dbReference>
<gene>
    <name evidence="2" type="ORF">S7S_04680</name>
</gene>
<reference evidence="2 3" key="1">
    <citation type="journal article" date="2012" name="J. Bacteriol.">
        <title>Genome sequence of an alkane-degrading bacterium, Alcanivorax pacificus type strain W11-5, isolated from deep sea sediment.</title>
        <authorList>
            <person name="Lai Q."/>
            <person name="Shao Z."/>
        </authorList>
    </citation>
    <scope>NUCLEOTIDE SEQUENCE [LARGE SCALE GENOMIC DNA]</scope>
    <source>
        <strain evidence="2 3">W11-5</strain>
    </source>
</reference>
<dbReference type="AlphaFoldDB" id="A0A0B4XLB4"/>
<organism evidence="2 3">
    <name type="scientific">Isoalcanivorax pacificus W11-5</name>
    <dbReference type="NCBI Taxonomy" id="391936"/>
    <lineage>
        <taxon>Bacteria</taxon>
        <taxon>Pseudomonadati</taxon>
        <taxon>Pseudomonadota</taxon>
        <taxon>Gammaproteobacteria</taxon>
        <taxon>Oceanospirillales</taxon>
        <taxon>Alcanivoracaceae</taxon>
        <taxon>Isoalcanivorax</taxon>
    </lineage>
</organism>
<dbReference type="InterPro" id="IPR051532">
    <property type="entry name" value="Ester_Hydrolysis_Enzymes"/>
</dbReference>